<organism evidence="2 3">
    <name type="scientific">Geomicrobium sediminis</name>
    <dbReference type="NCBI Taxonomy" id="1347788"/>
    <lineage>
        <taxon>Bacteria</taxon>
        <taxon>Bacillati</taxon>
        <taxon>Bacillota</taxon>
        <taxon>Bacilli</taxon>
        <taxon>Bacillales</taxon>
        <taxon>Geomicrobium</taxon>
    </lineage>
</organism>
<evidence type="ECO:0000313" key="3">
    <source>
        <dbReference type="Proteomes" id="UP000741863"/>
    </source>
</evidence>
<evidence type="ECO:0000256" key="1">
    <source>
        <dbReference type="SAM" id="Phobius"/>
    </source>
</evidence>
<sequence>MKDIRAHVEHLFRDIPNSEEKEAMLHDLCWNLEEKVRDLMETGKSEEDAVNKAIVEFGDAEELKAELRESYPTNPSLTKKKKAKLNLHFSLWGSSLVILLFLFINFYYTPDTIWFIYPTFAILWWPLAMTFVYKRTEDK</sequence>
<reference evidence="2 3" key="1">
    <citation type="submission" date="2021-01" db="EMBL/GenBank/DDBJ databases">
        <title>Genomic Encyclopedia of Type Strains, Phase IV (KMG-IV): sequencing the most valuable type-strain genomes for metagenomic binning, comparative biology and taxonomic classification.</title>
        <authorList>
            <person name="Goeker M."/>
        </authorList>
    </citation>
    <scope>NUCLEOTIDE SEQUENCE [LARGE SCALE GENOMIC DNA]</scope>
    <source>
        <strain evidence="2 3">DSM 25540</strain>
    </source>
</reference>
<dbReference type="RefSeq" id="WP_204695387.1">
    <property type="nucleotide sequence ID" value="NZ_JAFBEC010000001.1"/>
</dbReference>
<evidence type="ECO:0000313" key="2">
    <source>
        <dbReference type="EMBL" id="MBM7631212.1"/>
    </source>
</evidence>
<dbReference type="NCBIfam" id="NF038403">
    <property type="entry name" value="perm_prefix_1"/>
    <property type="match status" value="1"/>
</dbReference>
<keyword evidence="1" id="KW-0812">Transmembrane</keyword>
<dbReference type="EMBL" id="JAFBEC010000001">
    <property type="protein sequence ID" value="MBM7631212.1"/>
    <property type="molecule type" value="Genomic_DNA"/>
</dbReference>
<name>A0ABS2P7B9_9BACL</name>
<feature type="transmembrane region" description="Helical" evidence="1">
    <location>
        <begin position="114"/>
        <end position="133"/>
    </location>
</feature>
<proteinExistence type="predicted"/>
<keyword evidence="1" id="KW-1133">Transmembrane helix</keyword>
<comment type="caution">
    <text evidence="2">The sequence shown here is derived from an EMBL/GenBank/DDBJ whole genome shotgun (WGS) entry which is preliminary data.</text>
</comment>
<dbReference type="Proteomes" id="UP000741863">
    <property type="component" value="Unassembled WGS sequence"/>
</dbReference>
<dbReference type="InterPro" id="IPR047928">
    <property type="entry name" value="Perm_prefix_1"/>
</dbReference>
<gene>
    <name evidence="2" type="ORF">JOD17_000303</name>
</gene>
<accession>A0ABS2P7B9</accession>
<protein>
    <recommendedName>
        <fullName evidence="4">2TM domain-containing protein</fullName>
    </recommendedName>
</protein>
<keyword evidence="1" id="KW-0472">Membrane</keyword>
<evidence type="ECO:0008006" key="4">
    <source>
        <dbReference type="Google" id="ProtNLM"/>
    </source>
</evidence>
<keyword evidence="3" id="KW-1185">Reference proteome</keyword>
<feature type="transmembrane region" description="Helical" evidence="1">
    <location>
        <begin position="89"/>
        <end position="108"/>
    </location>
</feature>